<protein>
    <submittedName>
        <fullName evidence="4">Cytochrome P450</fullName>
    </submittedName>
</protein>
<dbReference type="Pfam" id="PF00067">
    <property type="entry name" value="p450"/>
    <property type="match status" value="1"/>
</dbReference>
<sequence length="455" mass="50688">MSANTIDEGVMEPGAVAPRSSSSPPRTAASSSGVSGKALRRLLNNPYWIYGLLRFVAPVFRIPFTQWYVVSRFGHVKEVLANSEVFRVPWDQKVVELNDGGPAFVLGLDEPRAHRAALRELTQAFKREDIGCVAAMASQEAEAIIQAHVAKAGPGEGSVPPFDAIRDLVIRVPTRICRRYFGLPISEDREDEFARWTMDISSYLFGDPLGDPAVREKARQVAEHMRAFLDRAIGDARAESPDETTILGRLVAMQRQEGGPTDAGIRAHLMGMITGFVPTDTVAAGHMLDVLIGNGRFLTWRRTRFTKPVMRAIEANDDRQLTKCLFETLRFLPINPGPFRVCSRTYEVEGGGWFGRGSRVIPEKARLIASTQSAMFDRRAVERPYRFDPSRCRAEYMLLGSGLHACVGIHLAEAQITQTLKALLRQKELRRAPGRAGQLERYGPFPAHLMVQFDR</sequence>
<gene>
    <name evidence="4" type="ORF">JKG68_02270</name>
</gene>
<comment type="similarity">
    <text evidence="2">Belongs to the cytochrome P450 family.</text>
</comment>
<proteinExistence type="inferred from homology"/>
<dbReference type="InterPro" id="IPR001128">
    <property type="entry name" value="Cyt_P450"/>
</dbReference>
<dbReference type="PANTHER" id="PTHR46696">
    <property type="entry name" value="P450, PUTATIVE (EUROFUNG)-RELATED"/>
    <property type="match status" value="1"/>
</dbReference>
<dbReference type="Gene3D" id="1.10.630.10">
    <property type="entry name" value="Cytochrome P450"/>
    <property type="match status" value="1"/>
</dbReference>
<dbReference type="GO" id="GO:0020037">
    <property type="term" value="F:heme binding"/>
    <property type="evidence" value="ECO:0007669"/>
    <property type="project" value="InterPro"/>
</dbReference>
<name>A0A936ZBT4_9HYPH</name>
<evidence type="ECO:0000256" key="1">
    <source>
        <dbReference type="ARBA" id="ARBA00001971"/>
    </source>
</evidence>
<evidence type="ECO:0000313" key="4">
    <source>
        <dbReference type="EMBL" id="MBL0402785.1"/>
    </source>
</evidence>
<dbReference type="SUPFAM" id="SSF48264">
    <property type="entry name" value="Cytochrome P450"/>
    <property type="match status" value="1"/>
</dbReference>
<dbReference type="AlphaFoldDB" id="A0A936ZBT4"/>
<feature type="region of interest" description="Disordered" evidence="3">
    <location>
        <begin position="1"/>
        <end position="32"/>
    </location>
</feature>
<reference evidence="4" key="1">
    <citation type="submission" date="2021-01" db="EMBL/GenBank/DDBJ databases">
        <title>Microvirga sp.</title>
        <authorList>
            <person name="Kim M.K."/>
        </authorList>
    </citation>
    <scope>NUCLEOTIDE SEQUENCE</scope>
    <source>
        <strain evidence="4">5420S-16</strain>
    </source>
</reference>
<evidence type="ECO:0000313" key="5">
    <source>
        <dbReference type="Proteomes" id="UP000605848"/>
    </source>
</evidence>
<organism evidence="4 5">
    <name type="scientific">Microvirga aerilata</name>
    <dbReference type="NCBI Taxonomy" id="670292"/>
    <lineage>
        <taxon>Bacteria</taxon>
        <taxon>Pseudomonadati</taxon>
        <taxon>Pseudomonadota</taxon>
        <taxon>Alphaproteobacteria</taxon>
        <taxon>Hyphomicrobiales</taxon>
        <taxon>Methylobacteriaceae</taxon>
        <taxon>Microvirga</taxon>
    </lineage>
</organism>
<evidence type="ECO:0000256" key="3">
    <source>
        <dbReference type="SAM" id="MobiDB-lite"/>
    </source>
</evidence>
<dbReference type="Proteomes" id="UP000605848">
    <property type="component" value="Unassembled WGS sequence"/>
</dbReference>
<dbReference type="GO" id="GO:0004497">
    <property type="term" value="F:monooxygenase activity"/>
    <property type="evidence" value="ECO:0007669"/>
    <property type="project" value="InterPro"/>
</dbReference>
<dbReference type="GO" id="GO:0016705">
    <property type="term" value="F:oxidoreductase activity, acting on paired donors, with incorporation or reduction of molecular oxygen"/>
    <property type="evidence" value="ECO:0007669"/>
    <property type="project" value="InterPro"/>
</dbReference>
<accession>A0A936ZBT4</accession>
<feature type="compositionally biased region" description="Low complexity" evidence="3">
    <location>
        <begin position="17"/>
        <end position="32"/>
    </location>
</feature>
<comment type="caution">
    <text evidence="4">The sequence shown here is derived from an EMBL/GenBank/DDBJ whole genome shotgun (WGS) entry which is preliminary data.</text>
</comment>
<dbReference type="RefSeq" id="WP_202055475.1">
    <property type="nucleotide sequence ID" value="NZ_JAEQMY010000002.1"/>
</dbReference>
<dbReference type="EMBL" id="JAEQMY010000002">
    <property type="protein sequence ID" value="MBL0402785.1"/>
    <property type="molecule type" value="Genomic_DNA"/>
</dbReference>
<keyword evidence="5" id="KW-1185">Reference proteome</keyword>
<evidence type="ECO:0000256" key="2">
    <source>
        <dbReference type="ARBA" id="ARBA00010617"/>
    </source>
</evidence>
<dbReference type="InterPro" id="IPR036396">
    <property type="entry name" value="Cyt_P450_sf"/>
</dbReference>
<dbReference type="PANTHER" id="PTHR46696:SF1">
    <property type="entry name" value="CYTOCHROME P450 YJIB-RELATED"/>
    <property type="match status" value="1"/>
</dbReference>
<comment type="cofactor">
    <cofactor evidence="1">
        <name>heme</name>
        <dbReference type="ChEBI" id="CHEBI:30413"/>
    </cofactor>
</comment>
<dbReference type="GO" id="GO:0005506">
    <property type="term" value="F:iron ion binding"/>
    <property type="evidence" value="ECO:0007669"/>
    <property type="project" value="InterPro"/>
</dbReference>